<reference evidence="1 2" key="1">
    <citation type="journal article" date="2021" name="BMC Genomics">
        <title>Datura genome reveals duplications of psychoactive alkaloid biosynthetic genes and high mutation rate following tissue culture.</title>
        <authorList>
            <person name="Rajewski A."/>
            <person name="Carter-House D."/>
            <person name="Stajich J."/>
            <person name="Litt A."/>
        </authorList>
    </citation>
    <scope>NUCLEOTIDE SEQUENCE [LARGE SCALE GENOMIC DNA]</scope>
    <source>
        <strain evidence="1">AR-01</strain>
    </source>
</reference>
<sequence length="52" mass="6177">QSKLTETLFYRDSEIEALKDNLDDISSERDVYHEDAHYQFLEAETRLRENAA</sequence>
<dbReference type="EMBL" id="JACEIK010000172">
    <property type="protein sequence ID" value="MCD7451522.1"/>
    <property type="molecule type" value="Genomic_DNA"/>
</dbReference>
<feature type="non-terminal residue" evidence="1">
    <location>
        <position position="1"/>
    </location>
</feature>
<dbReference type="Proteomes" id="UP000823775">
    <property type="component" value="Unassembled WGS sequence"/>
</dbReference>
<proteinExistence type="predicted"/>
<name>A0ABS8RY40_DATST</name>
<evidence type="ECO:0000313" key="2">
    <source>
        <dbReference type="Proteomes" id="UP000823775"/>
    </source>
</evidence>
<comment type="caution">
    <text evidence="1">The sequence shown here is derived from an EMBL/GenBank/DDBJ whole genome shotgun (WGS) entry which is preliminary data.</text>
</comment>
<evidence type="ECO:0000313" key="1">
    <source>
        <dbReference type="EMBL" id="MCD7451522.1"/>
    </source>
</evidence>
<organism evidence="1 2">
    <name type="scientific">Datura stramonium</name>
    <name type="common">Jimsonweed</name>
    <name type="synonym">Common thornapple</name>
    <dbReference type="NCBI Taxonomy" id="4076"/>
    <lineage>
        <taxon>Eukaryota</taxon>
        <taxon>Viridiplantae</taxon>
        <taxon>Streptophyta</taxon>
        <taxon>Embryophyta</taxon>
        <taxon>Tracheophyta</taxon>
        <taxon>Spermatophyta</taxon>
        <taxon>Magnoliopsida</taxon>
        <taxon>eudicotyledons</taxon>
        <taxon>Gunneridae</taxon>
        <taxon>Pentapetalae</taxon>
        <taxon>asterids</taxon>
        <taxon>lamiids</taxon>
        <taxon>Solanales</taxon>
        <taxon>Solanaceae</taxon>
        <taxon>Solanoideae</taxon>
        <taxon>Datureae</taxon>
        <taxon>Datura</taxon>
    </lineage>
</organism>
<gene>
    <name evidence="1" type="ORF">HAX54_012407</name>
</gene>
<accession>A0ABS8RY40</accession>
<protein>
    <submittedName>
        <fullName evidence="1">Uncharacterized protein</fullName>
    </submittedName>
</protein>
<keyword evidence="2" id="KW-1185">Reference proteome</keyword>